<dbReference type="Pfam" id="PF20042">
    <property type="entry name" value="DUF6444"/>
    <property type="match status" value="1"/>
</dbReference>
<dbReference type="InterPro" id="IPR004291">
    <property type="entry name" value="Transposase_IS66_central"/>
</dbReference>
<dbReference type="PANTHER" id="PTHR33678">
    <property type="entry name" value="BLL1576 PROTEIN"/>
    <property type="match status" value="1"/>
</dbReference>
<accession>A0ABY5YLB2</accession>
<reference evidence="4" key="1">
    <citation type="submission" date="2022-09" db="EMBL/GenBank/DDBJ databases">
        <title>genome sequence of Deinococcus rubellus.</title>
        <authorList>
            <person name="Srinivasan S."/>
        </authorList>
    </citation>
    <scope>NUCLEOTIDE SEQUENCE</scope>
    <source>
        <strain evidence="4">Ant6</strain>
    </source>
</reference>
<dbReference type="PANTHER" id="PTHR33678:SF1">
    <property type="entry name" value="BLL1576 PROTEIN"/>
    <property type="match status" value="1"/>
</dbReference>
<evidence type="ECO:0000313" key="5">
    <source>
        <dbReference type="Proteomes" id="UP001060261"/>
    </source>
</evidence>
<dbReference type="EMBL" id="CP104213">
    <property type="protein sequence ID" value="UWX65605.1"/>
    <property type="molecule type" value="Genomic_DNA"/>
</dbReference>
<dbReference type="Proteomes" id="UP001060261">
    <property type="component" value="Chromosome"/>
</dbReference>
<keyword evidence="5" id="KW-1185">Reference proteome</keyword>
<feature type="compositionally biased region" description="Polar residues" evidence="1">
    <location>
        <begin position="24"/>
        <end position="33"/>
    </location>
</feature>
<name>A0ABY5YLB2_9DEIO</name>
<organism evidence="4 5">
    <name type="scientific">Deinococcus rubellus</name>
    <dbReference type="NCBI Taxonomy" id="1889240"/>
    <lineage>
        <taxon>Bacteria</taxon>
        <taxon>Thermotogati</taxon>
        <taxon>Deinococcota</taxon>
        <taxon>Deinococci</taxon>
        <taxon>Deinococcales</taxon>
        <taxon>Deinococcaceae</taxon>
        <taxon>Deinococcus</taxon>
    </lineage>
</organism>
<evidence type="ECO:0000259" key="2">
    <source>
        <dbReference type="Pfam" id="PF03050"/>
    </source>
</evidence>
<gene>
    <name evidence="4" type="ORF">N0D28_07720</name>
</gene>
<dbReference type="InterPro" id="IPR045618">
    <property type="entry name" value="DUF6444"/>
</dbReference>
<dbReference type="Pfam" id="PF03050">
    <property type="entry name" value="DDE_Tnp_IS66"/>
    <property type="match status" value="1"/>
</dbReference>
<evidence type="ECO:0000259" key="3">
    <source>
        <dbReference type="Pfam" id="PF20042"/>
    </source>
</evidence>
<evidence type="ECO:0000256" key="1">
    <source>
        <dbReference type="SAM" id="MobiDB-lite"/>
    </source>
</evidence>
<dbReference type="RefSeq" id="WP_260561858.1">
    <property type="nucleotide sequence ID" value="NZ_CP104213.1"/>
</dbReference>
<evidence type="ECO:0000313" key="4">
    <source>
        <dbReference type="EMBL" id="UWX65605.1"/>
    </source>
</evidence>
<dbReference type="InterPro" id="IPR052344">
    <property type="entry name" value="Transposase-related"/>
</dbReference>
<proteinExistence type="predicted"/>
<sequence>MRELEAQVAQLLGRLRDLEARLAQDSTTSSQPPSKDKPWVPKSERQKTGRSSGAQRGHVGKTLKMAEHVDEVVSLPLTGYCACGHAWESVSAQGHVARQVMDLPELRLQVTEYRADVKVCPGCRHRQHASFPDDVPGRVQYGSRVHGLAVSLNAAHFIPLERTTEILEALCGAHPSEGTIVLNLQLAADRLIDFETQLKAALLNQPVLHADETGSKVNGKLQWMHVVSCAQLTLDGQHSQRGFAALEAMNVLPQFKGILMHDAWSTSFKLSAKHALCGAHLLRELRGLAEHHAQVWVGELRDALRLVYHQQKDGTITPDLVIAFEQQFDALLDAGLKANPPAPPVPGRRGRTKQTPGRNLALRCQQHREAVLRFLHDEGVPFDNNQAERDIRPWCVKRKVSGGFRSKEGGQHFARIRSDISTLHKQGLNVWHGLVSVFRSEIIMPSFCC</sequence>
<dbReference type="NCBIfam" id="NF033517">
    <property type="entry name" value="transpos_IS66"/>
    <property type="match status" value="1"/>
</dbReference>
<feature type="domain" description="Transposase IS66 central" evidence="2">
    <location>
        <begin position="139"/>
        <end position="411"/>
    </location>
</feature>
<feature type="compositionally biased region" description="Basic and acidic residues" evidence="1">
    <location>
        <begin position="34"/>
        <end position="47"/>
    </location>
</feature>
<feature type="domain" description="DUF6444" evidence="3">
    <location>
        <begin position="4"/>
        <end position="62"/>
    </location>
</feature>
<feature type="region of interest" description="Disordered" evidence="1">
    <location>
        <begin position="22"/>
        <end position="61"/>
    </location>
</feature>
<protein>
    <submittedName>
        <fullName evidence="4">IS66 family transposase</fullName>
    </submittedName>
</protein>